<proteinExistence type="predicted"/>
<dbReference type="PANTHER" id="PTHR21258">
    <property type="entry name" value="DOCKING PROTEIN RELATED"/>
    <property type="match status" value="1"/>
</dbReference>
<dbReference type="InterPro" id="IPR011993">
    <property type="entry name" value="PH-like_dom_sf"/>
</dbReference>
<keyword evidence="2" id="KW-0675">Receptor</keyword>
<dbReference type="AlphaFoldDB" id="A0A0V0J2Z0"/>
<sequence>MGNAKSRQLMPALVAEDTNPILGRDYGCNGYNIFMGESKSRQGLRSDSITPSRLSQCKASLLDKRGNRANSGKLELAFSDLVYHFKQRGSVRQIRWQLNGLRWYGYKRHIFTFEAGRRCQHTGIFLFKCKQASFLSALLRRQVHWLMTLAPSITDKPTDVHAENGPNSRISSIAVASGSKCCIVPNPPSASRTAESSLQLIDNTGTAVTRDQRRHSSLPVMTSQATHSWIQNHSIPDSAALNDGTGTSCLPILNSFPTGSLNPACGVYLFAVPDPPVAHCYENQHAMIGSYYGENTACS</sequence>
<dbReference type="SUPFAM" id="SSF50729">
    <property type="entry name" value="PH domain-like"/>
    <property type="match status" value="1"/>
</dbReference>
<dbReference type="InterPro" id="IPR050996">
    <property type="entry name" value="Docking_Protein_DOK"/>
</dbReference>
<dbReference type="EMBL" id="GEEE01003053">
    <property type="protein sequence ID" value="JAP60172.1"/>
    <property type="molecule type" value="Transcribed_RNA"/>
</dbReference>
<accession>A0A0V0J2Z0</accession>
<dbReference type="GO" id="GO:0008543">
    <property type="term" value="P:fibroblast growth factor receptor signaling pathway"/>
    <property type="evidence" value="ECO:0007669"/>
    <property type="project" value="TreeGrafter"/>
</dbReference>
<name>A0A0V0J2Z0_SCHSO</name>
<dbReference type="PANTHER" id="PTHR21258:SF55">
    <property type="entry name" value="FI23523P1"/>
    <property type="match status" value="1"/>
</dbReference>
<gene>
    <name evidence="2" type="primary">FRS3</name>
    <name evidence="2" type="ORF">TR123456</name>
</gene>
<dbReference type="SMART" id="SM01244">
    <property type="entry name" value="IRS"/>
    <property type="match status" value="1"/>
</dbReference>
<dbReference type="SMART" id="SM00310">
    <property type="entry name" value="PTBI"/>
    <property type="match status" value="1"/>
</dbReference>
<evidence type="ECO:0000313" key="2">
    <source>
        <dbReference type="EMBL" id="JAP60172.1"/>
    </source>
</evidence>
<dbReference type="GO" id="GO:0005737">
    <property type="term" value="C:cytoplasm"/>
    <property type="evidence" value="ECO:0007669"/>
    <property type="project" value="TreeGrafter"/>
</dbReference>
<dbReference type="Gene3D" id="2.30.29.30">
    <property type="entry name" value="Pleckstrin-homology domain (PH domain)/Phosphotyrosine-binding domain (PTB)"/>
    <property type="match status" value="1"/>
</dbReference>
<dbReference type="GO" id="GO:0005104">
    <property type="term" value="F:fibroblast growth factor receptor binding"/>
    <property type="evidence" value="ECO:0007669"/>
    <property type="project" value="TreeGrafter"/>
</dbReference>
<dbReference type="Pfam" id="PF02174">
    <property type="entry name" value="IRS"/>
    <property type="match status" value="1"/>
</dbReference>
<reference evidence="2" key="1">
    <citation type="submission" date="2016-01" db="EMBL/GenBank/DDBJ databases">
        <title>Reference transcriptome for the parasite Schistocephalus solidus: insights into the molecular evolution of parasitism.</title>
        <authorList>
            <person name="Hebert F.O."/>
            <person name="Grambauer S."/>
            <person name="Barber I."/>
            <person name="Landry C.R."/>
            <person name="Aubin-Horth N."/>
        </authorList>
    </citation>
    <scope>NUCLEOTIDE SEQUENCE</scope>
</reference>
<feature type="domain" description="IRS-type PTB" evidence="1">
    <location>
        <begin position="54"/>
        <end position="144"/>
    </location>
</feature>
<dbReference type="GO" id="GO:0005068">
    <property type="term" value="F:transmembrane receptor protein tyrosine kinase adaptor activity"/>
    <property type="evidence" value="ECO:0007669"/>
    <property type="project" value="TreeGrafter"/>
</dbReference>
<evidence type="ECO:0000259" key="1">
    <source>
        <dbReference type="SMART" id="SM00310"/>
    </source>
</evidence>
<organism evidence="2">
    <name type="scientific">Schistocephalus solidus</name>
    <name type="common">Tapeworm</name>
    <dbReference type="NCBI Taxonomy" id="70667"/>
    <lineage>
        <taxon>Eukaryota</taxon>
        <taxon>Metazoa</taxon>
        <taxon>Spiralia</taxon>
        <taxon>Lophotrochozoa</taxon>
        <taxon>Platyhelminthes</taxon>
        <taxon>Cestoda</taxon>
        <taxon>Eucestoda</taxon>
        <taxon>Diphyllobothriidea</taxon>
        <taxon>Diphyllobothriidae</taxon>
        <taxon>Schistocephalus</taxon>
    </lineage>
</organism>
<protein>
    <submittedName>
        <fullName evidence="2">Fibroblast growth factor receptor substrate 3</fullName>
    </submittedName>
</protein>
<dbReference type="InterPro" id="IPR002404">
    <property type="entry name" value="IRS_PTB"/>
</dbReference>